<name>A0A5B9Q9R7_9BACT</name>
<gene>
    <name evidence="1" type="ORF">Pr1d_17790</name>
</gene>
<keyword evidence="2" id="KW-1185">Reference proteome</keyword>
<dbReference type="RefSeq" id="WP_168205127.1">
    <property type="nucleotide sequence ID" value="NZ_CP042913.1"/>
</dbReference>
<dbReference type="AlphaFoldDB" id="A0A5B9Q9R7"/>
<evidence type="ECO:0000313" key="1">
    <source>
        <dbReference type="EMBL" id="QEG34499.1"/>
    </source>
</evidence>
<organism evidence="1 2">
    <name type="scientific">Bythopirellula goksoeyrii</name>
    <dbReference type="NCBI Taxonomy" id="1400387"/>
    <lineage>
        <taxon>Bacteria</taxon>
        <taxon>Pseudomonadati</taxon>
        <taxon>Planctomycetota</taxon>
        <taxon>Planctomycetia</taxon>
        <taxon>Pirellulales</taxon>
        <taxon>Lacipirellulaceae</taxon>
        <taxon>Bythopirellula</taxon>
    </lineage>
</organism>
<dbReference type="Pfam" id="PF10711">
    <property type="entry name" value="DUF2513"/>
    <property type="match status" value="1"/>
</dbReference>
<dbReference type="InterPro" id="IPR019650">
    <property type="entry name" value="DUF2513"/>
</dbReference>
<dbReference type="Proteomes" id="UP000323917">
    <property type="component" value="Chromosome"/>
</dbReference>
<dbReference type="KEGG" id="bgok:Pr1d_17790"/>
<protein>
    <recommendedName>
        <fullName evidence="3">DUF2513 domain-containing protein</fullName>
    </recommendedName>
</protein>
<reference evidence="1 2" key="1">
    <citation type="submission" date="2019-08" db="EMBL/GenBank/DDBJ databases">
        <title>Deep-cultivation of Planctomycetes and their phenomic and genomic characterization uncovers novel biology.</title>
        <authorList>
            <person name="Wiegand S."/>
            <person name="Jogler M."/>
            <person name="Boedeker C."/>
            <person name="Pinto D."/>
            <person name="Vollmers J."/>
            <person name="Rivas-Marin E."/>
            <person name="Kohn T."/>
            <person name="Peeters S.H."/>
            <person name="Heuer A."/>
            <person name="Rast P."/>
            <person name="Oberbeckmann S."/>
            <person name="Bunk B."/>
            <person name="Jeske O."/>
            <person name="Meyerdierks A."/>
            <person name="Storesund J.E."/>
            <person name="Kallscheuer N."/>
            <person name="Luecker S."/>
            <person name="Lage O.M."/>
            <person name="Pohl T."/>
            <person name="Merkel B.J."/>
            <person name="Hornburger P."/>
            <person name="Mueller R.-W."/>
            <person name="Bruemmer F."/>
            <person name="Labrenz M."/>
            <person name="Spormann A.M."/>
            <person name="Op den Camp H."/>
            <person name="Overmann J."/>
            <person name="Amann R."/>
            <person name="Jetten M.S.M."/>
            <person name="Mascher T."/>
            <person name="Medema M.H."/>
            <person name="Devos D.P."/>
            <person name="Kaster A.-K."/>
            <person name="Ovreas L."/>
            <person name="Rohde M."/>
            <person name="Galperin M.Y."/>
            <person name="Jogler C."/>
        </authorList>
    </citation>
    <scope>NUCLEOTIDE SEQUENCE [LARGE SCALE GENOMIC DNA]</scope>
    <source>
        <strain evidence="1 2">Pr1d</strain>
    </source>
</reference>
<evidence type="ECO:0000313" key="2">
    <source>
        <dbReference type="Proteomes" id="UP000323917"/>
    </source>
</evidence>
<evidence type="ECO:0008006" key="3">
    <source>
        <dbReference type="Google" id="ProtNLM"/>
    </source>
</evidence>
<dbReference type="EMBL" id="CP042913">
    <property type="protein sequence ID" value="QEG34499.1"/>
    <property type="molecule type" value="Genomic_DNA"/>
</dbReference>
<sequence length="196" mass="23068">MRRELDLARQLLLDIEAKGADCSVSILRPNMNHETEERIRYHLRLLIDAGLLKEVDRTTAGVPCVRLTFDGHELLELARHENLWREAKWLCQERTGGLSLTVIRTFLLRLASGPAGTLPRARRRYMDRLEADRIEPLRYLHREYADELVDGDRYRYVRVRPDLAEYAERPIRGAYDWEEETRLNGECETHFPTQLI</sequence>
<accession>A0A5B9Q9R7</accession>
<proteinExistence type="predicted"/>